<feature type="domain" description="AttH" evidence="2">
    <location>
        <begin position="130"/>
        <end position="217"/>
    </location>
</feature>
<dbReference type="Gene3D" id="2.40.370.10">
    <property type="entry name" value="AttH-like domain"/>
    <property type="match status" value="1"/>
</dbReference>
<keyword evidence="1" id="KW-0732">Signal</keyword>
<keyword evidence="4" id="KW-1185">Reference proteome</keyword>
<evidence type="ECO:0000259" key="2">
    <source>
        <dbReference type="Pfam" id="PF07143"/>
    </source>
</evidence>
<dbReference type="Pfam" id="PF07143">
    <property type="entry name" value="CrtC"/>
    <property type="match status" value="1"/>
</dbReference>
<dbReference type="InterPro" id="IPR023374">
    <property type="entry name" value="AttH-like_dom_sf"/>
</dbReference>
<feature type="signal peptide" evidence="1">
    <location>
        <begin position="1"/>
        <end position="19"/>
    </location>
</feature>
<dbReference type="SUPFAM" id="SSF159245">
    <property type="entry name" value="AttH-like"/>
    <property type="match status" value="1"/>
</dbReference>
<dbReference type="Proteomes" id="UP001447188">
    <property type="component" value="Unassembled WGS sequence"/>
</dbReference>
<dbReference type="InterPro" id="IPR010791">
    <property type="entry name" value="AttH_dom"/>
</dbReference>
<organism evidence="3 4">
    <name type="scientific">Discina gigas</name>
    <dbReference type="NCBI Taxonomy" id="1032678"/>
    <lineage>
        <taxon>Eukaryota</taxon>
        <taxon>Fungi</taxon>
        <taxon>Dikarya</taxon>
        <taxon>Ascomycota</taxon>
        <taxon>Pezizomycotina</taxon>
        <taxon>Pezizomycetes</taxon>
        <taxon>Pezizales</taxon>
        <taxon>Discinaceae</taxon>
        <taxon>Discina</taxon>
    </lineage>
</organism>
<feature type="chain" id="PRO_5047090043" description="AttH domain-containing protein" evidence="1">
    <location>
        <begin position="20"/>
        <end position="358"/>
    </location>
</feature>
<dbReference type="InterPro" id="IPR053112">
    <property type="entry name" value="Fungal_Dehydratase/Hydratase"/>
</dbReference>
<evidence type="ECO:0000313" key="3">
    <source>
        <dbReference type="EMBL" id="KAL0632565.1"/>
    </source>
</evidence>
<dbReference type="PANTHER" id="PTHR40617">
    <property type="entry name" value="TERPENE CYCLASE ASQC"/>
    <property type="match status" value="1"/>
</dbReference>
<reference evidence="3 4" key="1">
    <citation type="submission" date="2024-02" db="EMBL/GenBank/DDBJ databases">
        <title>Discinaceae phylogenomics.</title>
        <authorList>
            <person name="Dirks A.C."/>
            <person name="James T.Y."/>
        </authorList>
    </citation>
    <scope>NUCLEOTIDE SEQUENCE [LARGE SCALE GENOMIC DNA]</scope>
    <source>
        <strain evidence="3 4">ACD0624</strain>
    </source>
</reference>
<gene>
    <name evidence="3" type="ORF">Q9L58_008542</name>
</gene>
<proteinExistence type="predicted"/>
<dbReference type="PANTHER" id="PTHR40617:SF1">
    <property type="entry name" value="ATTH DOMAIN-CONTAINING PROTEIN-RELATED"/>
    <property type="match status" value="1"/>
</dbReference>
<name>A0ABR3G9F1_9PEZI</name>
<sequence>MRISTSLLSLPLLASAVIGVPKFVPEKTSSLDTPLGRSLPALYDLRQPLLSSSDNGDGSWWTSTYLKASNHSNYLLISHVTIAAGAGCYRASLLDLDTLSLYKQFYQPVVGVLTSDVGLLNISIPSQYGFQAQGAEGLPTFRTWAENDAFSYDVTFKPTSPILYNGGVGGFMWGPGMTYQFSIPSAVTTGTLKIGKSGEVLTIDKDNSFTWLDRQWGGGIPITGNFTWFQLHFGGTKVSLWATDSKIPYQKSRFATIRHEDGSLDVRAIELVSDYSAPYKSTRVPGLEYATAWNVKFLGPEGGELRIAIATRDQEIVGSIGLVSSYTGYITATGTFWGKAVEGFGATEIIDLAKAMVV</sequence>
<evidence type="ECO:0000313" key="4">
    <source>
        <dbReference type="Proteomes" id="UP001447188"/>
    </source>
</evidence>
<dbReference type="EMBL" id="JBBBZM010000162">
    <property type="protein sequence ID" value="KAL0632565.1"/>
    <property type="molecule type" value="Genomic_DNA"/>
</dbReference>
<evidence type="ECO:0000256" key="1">
    <source>
        <dbReference type="SAM" id="SignalP"/>
    </source>
</evidence>
<comment type="caution">
    <text evidence="3">The sequence shown here is derived from an EMBL/GenBank/DDBJ whole genome shotgun (WGS) entry which is preliminary data.</text>
</comment>
<accession>A0ABR3G9F1</accession>
<protein>
    <recommendedName>
        <fullName evidence="2">AttH domain-containing protein</fullName>
    </recommendedName>
</protein>